<dbReference type="RefSeq" id="WP_069432383.1">
    <property type="nucleotide sequence ID" value="NZ_MEHA01000043.1"/>
</dbReference>
<comment type="similarity">
    <text evidence="7">Belongs to the binding-protein-dependent transport system permease family.</text>
</comment>
<evidence type="ECO:0000313" key="10">
    <source>
        <dbReference type="Proteomes" id="UP000094271"/>
    </source>
</evidence>
<dbReference type="EMBL" id="MEHA01000043">
    <property type="protein sequence ID" value="ODR39307.1"/>
    <property type="molecule type" value="Genomic_DNA"/>
</dbReference>
<dbReference type="InterPro" id="IPR000515">
    <property type="entry name" value="MetI-like"/>
</dbReference>
<dbReference type="Pfam" id="PF00528">
    <property type="entry name" value="BPD_transp_1"/>
    <property type="match status" value="1"/>
</dbReference>
<feature type="domain" description="ABC transmembrane type-1" evidence="8">
    <location>
        <begin position="74"/>
        <end position="265"/>
    </location>
</feature>
<keyword evidence="3" id="KW-1003">Cell membrane</keyword>
<name>A0A1E3U8J2_9FIRM</name>
<sequence length="280" mass="31202">MKKKTKVGDIIWIVILTILSLLWIYPAVMILINSLKQESAISTGTVFKLPTADTFAGLSNYLNAIESKGFLSSFCYSLFITVSSVAAILLFCSMCAWYISRVKGMLSQALYFLFAFSMVVPFQMVMFTLSQTADRLHLNTPWNIWVIYLGFGAGLAVFMFCGFMKSIPVEVEEAALIDGCSPIQTFFKIDVHMLAPTMISVGILEAMWVWNDYLLPTLVLDIKKYKTIPMLIQYFRGSYGKVEMGPMMASIMLTIIPIIIVYLAGQKYIIKGVAAGAVKG</sequence>
<feature type="transmembrane region" description="Helical" evidence="7">
    <location>
        <begin position="111"/>
        <end position="130"/>
    </location>
</feature>
<evidence type="ECO:0000259" key="8">
    <source>
        <dbReference type="PROSITE" id="PS50928"/>
    </source>
</evidence>
<evidence type="ECO:0000256" key="3">
    <source>
        <dbReference type="ARBA" id="ARBA00022475"/>
    </source>
</evidence>
<evidence type="ECO:0000256" key="5">
    <source>
        <dbReference type="ARBA" id="ARBA00022989"/>
    </source>
</evidence>
<feature type="transmembrane region" description="Helical" evidence="7">
    <location>
        <begin position="191"/>
        <end position="210"/>
    </location>
</feature>
<evidence type="ECO:0000256" key="7">
    <source>
        <dbReference type="RuleBase" id="RU363032"/>
    </source>
</evidence>
<feature type="transmembrane region" description="Helical" evidence="7">
    <location>
        <begin position="142"/>
        <end position="163"/>
    </location>
</feature>
<accession>A0A1E3U8J2</accession>
<reference evidence="9 10" key="1">
    <citation type="submission" date="2016-08" db="EMBL/GenBank/DDBJ databases">
        <authorList>
            <person name="Seilhamer J.J."/>
        </authorList>
    </citation>
    <scope>NUCLEOTIDE SEQUENCE [LARGE SCALE GENOMIC DNA]</scope>
    <source>
        <strain evidence="9 10">NML150140-1</strain>
    </source>
</reference>
<dbReference type="PANTHER" id="PTHR43744:SF8">
    <property type="entry name" value="SN-GLYCEROL-3-PHOSPHATE TRANSPORT SYSTEM PERMEASE PROTEIN UGPE"/>
    <property type="match status" value="1"/>
</dbReference>
<dbReference type="InterPro" id="IPR035906">
    <property type="entry name" value="MetI-like_sf"/>
</dbReference>
<evidence type="ECO:0000313" key="9">
    <source>
        <dbReference type="EMBL" id="ODR39307.1"/>
    </source>
</evidence>
<dbReference type="CDD" id="cd06261">
    <property type="entry name" value="TM_PBP2"/>
    <property type="match status" value="1"/>
</dbReference>
<comment type="caution">
    <text evidence="9">The sequence shown here is derived from an EMBL/GenBank/DDBJ whole genome shotgun (WGS) entry which is preliminary data.</text>
</comment>
<dbReference type="Gene3D" id="1.10.3720.10">
    <property type="entry name" value="MetI-like"/>
    <property type="match status" value="1"/>
</dbReference>
<dbReference type="PROSITE" id="PS50928">
    <property type="entry name" value="ABC_TM1"/>
    <property type="match status" value="1"/>
</dbReference>
<evidence type="ECO:0000256" key="1">
    <source>
        <dbReference type="ARBA" id="ARBA00004651"/>
    </source>
</evidence>
<keyword evidence="6 7" id="KW-0472">Membrane</keyword>
<dbReference type="AlphaFoldDB" id="A0A1E3U8J2"/>
<evidence type="ECO:0000256" key="2">
    <source>
        <dbReference type="ARBA" id="ARBA00022448"/>
    </source>
</evidence>
<dbReference type="PANTHER" id="PTHR43744">
    <property type="entry name" value="ABC TRANSPORTER PERMEASE PROTEIN MG189-RELATED-RELATED"/>
    <property type="match status" value="1"/>
</dbReference>
<keyword evidence="5 7" id="KW-1133">Transmembrane helix</keyword>
<dbReference type="OrthoDB" id="9772609at2"/>
<organism evidence="9 10">
    <name type="scientific">Eisenbergiella tayi</name>
    <dbReference type="NCBI Taxonomy" id="1432052"/>
    <lineage>
        <taxon>Bacteria</taxon>
        <taxon>Bacillati</taxon>
        <taxon>Bacillota</taxon>
        <taxon>Clostridia</taxon>
        <taxon>Lachnospirales</taxon>
        <taxon>Lachnospiraceae</taxon>
        <taxon>Eisenbergiella</taxon>
    </lineage>
</organism>
<protein>
    <submittedName>
        <fullName evidence="9">Sugar ABC transporter permease</fullName>
    </submittedName>
</protein>
<dbReference type="GO" id="GO:0005886">
    <property type="term" value="C:plasma membrane"/>
    <property type="evidence" value="ECO:0007669"/>
    <property type="project" value="UniProtKB-SubCell"/>
</dbReference>
<dbReference type="Proteomes" id="UP000094271">
    <property type="component" value="Unassembled WGS sequence"/>
</dbReference>
<proteinExistence type="inferred from homology"/>
<dbReference type="GO" id="GO:0055085">
    <property type="term" value="P:transmembrane transport"/>
    <property type="evidence" value="ECO:0007669"/>
    <property type="project" value="InterPro"/>
</dbReference>
<feature type="transmembrane region" description="Helical" evidence="7">
    <location>
        <begin position="12"/>
        <end position="32"/>
    </location>
</feature>
<feature type="transmembrane region" description="Helical" evidence="7">
    <location>
        <begin position="76"/>
        <end position="99"/>
    </location>
</feature>
<comment type="subcellular location">
    <subcellularLocation>
        <location evidence="1 7">Cell membrane</location>
        <topology evidence="1 7">Multi-pass membrane protein</topology>
    </subcellularLocation>
</comment>
<evidence type="ECO:0000256" key="6">
    <source>
        <dbReference type="ARBA" id="ARBA00023136"/>
    </source>
</evidence>
<gene>
    <name evidence="9" type="ORF">BEI59_33305</name>
</gene>
<dbReference type="SUPFAM" id="SSF161098">
    <property type="entry name" value="MetI-like"/>
    <property type="match status" value="1"/>
</dbReference>
<keyword evidence="4 7" id="KW-0812">Transmembrane</keyword>
<keyword evidence="2 7" id="KW-0813">Transport</keyword>
<evidence type="ECO:0000256" key="4">
    <source>
        <dbReference type="ARBA" id="ARBA00022692"/>
    </source>
</evidence>
<feature type="transmembrane region" description="Helical" evidence="7">
    <location>
        <begin position="244"/>
        <end position="264"/>
    </location>
</feature>